<accession>A0A177JTA1</accession>
<dbReference type="EMBL" id="LSTR01000030">
    <property type="protein sequence ID" value="OAH44373.1"/>
    <property type="molecule type" value="Genomic_DNA"/>
</dbReference>
<reference evidence="1 2" key="1">
    <citation type="submission" date="2016-02" db="EMBL/GenBank/DDBJ databases">
        <authorList>
            <person name="Wen L."/>
            <person name="He K."/>
            <person name="Yang H."/>
        </authorList>
    </citation>
    <scope>NUCLEOTIDE SEQUENCE [LARGE SCALE GENOMIC DNA]</scope>
    <source>
        <strain evidence="1 2">CD09_2</strain>
    </source>
</reference>
<sequence>MDCIVGYAGCEGVAAGYDLMAYPYKGGEDRSQWAETRLTNFIETEAQKKAEAQNKKEKKREISFASIDQPFTSRISLAKGDDAMDAQYSFPLSRRRISQGNGFRPITSSLGLGFSAAFDPDNKKVGLIARNGSYSDDQLAVTLTFGRQRYPVIPSHDAENSAENRAKNFANALIRRCEEAMAAKADHFGTTSTKPQGCSDTDLLAWSFDPDATDRYKANVAAYNQAFWEPSAKALPELGWGFTATMGMQNFKYILPDSFAPGIVIDPQTPNLLSTLLAKSDDGSKPDLGQREARRFSPSLGAYAFRHFEGRAWLFDGLLIRPSATVARRWDIDDAFKGQEYCAIKLATIGECKTFNTMAPKANWSFEPALNIRTRFDLGWGKDNLSRYFGTIGLSPTITYNSHKDSYRLAAPVYLAADKDGNLTGGIQFARDWGNANPDKNESVWSIFLSTAFSMNGAK</sequence>
<proteinExistence type="predicted"/>
<gene>
    <name evidence="1" type="ORF">AX777_13430</name>
</gene>
<evidence type="ECO:0000313" key="1">
    <source>
        <dbReference type="EMBL" id="OAH44373.1"/>
    </source>
</evidence>
<name>A0A177JTA1_SPHYA</name>
<evidence type="ECO:0000313" key="2">
    <source>
        <dbReference type="Proteomes" id="UP000077262"/>
    </source>
</evidence>
<dbReference type="Proteomes" id="UP000077262">
    <property type="component" value="Unassembled WGS sequence"/>
</dbReference>
<comment type="caution">
    <text evidence="1">The sequence shown here is derived from an EMBL/GenBank/DDBJ whole genome shotgun (WGS) entry which is preliminary data.</text>
</comment>
<dbReference type="AlphaFoldDB" id="A0A177JTA1"/>
<organism evidence="1 2">
    <name type="scientific">Sphingobium yanoikuyae</name>
    <name type="common">Sphingomonas yanoikuyae</name>
    <dbReference type="NCBI Taxonomy" id="13690"/>
    <lineage>
        <taxon>Bacteria</taxon>
        <taxon>Pseudomonadati</taxon>
        <taxon>Pseudomonadota</taxon>
        <taxon>Alphaproteobacteria</taxon>
        <taxon>Sphingomonadales</taxon>
        <taxon>Sphingomonadaceae</taxon>
        <taxon>Sphingobium</taxon>
    </lineage>
</organism>
<protein>
    <submittedName>
        <fullName evidence="1">Uncharacterized protein</fullName>
    </submittedName>
</protein>